<feature type="domain" description="Penicillin-binding protein transpeptidase" evidence="14">
    <location>
        <begin position="226"/>
        <end position="554"/>
    </location>
</feature>
<keyword evidence="12" id="KW-0472">Membrane</keyword>
<evidence type="ECO:0000256" key="6">
    <source>
        <dbReference type="ARBA" id="ARBA00022670"/>
    </source>
</evidence>
<evidence type="ECO:0000256" key="8">
    <source>
        <dbReference type="ARBA" id="ARBA00022801"/>
    </source>
</evidence>
<dbReference type="PANTHER" id="PTHR30627">
    <property type="entry name" value="PEPTIDOGLYCAN D,D-TRANSPEPTIDASE"/>
    <property type="match status" value="1"/>
</dbReference>
<dbReference type="GO" id="GO:0009252">
    <property type="term" value="P:peptidoglycan biosynthetic process"/>
    <property type="evidence" value="ECO:0007669"/>
    <property type="project" value="UniProtKB-KW"/>
</dbReference>
<dbReference type="AlphaFoldDB" id="A0AAT9G7W2"/>
<dbReference type="GO" id="GO:0008658">
    <property type="term" value="F:penicillin binding"/>
    <property type="evidence" value="ECO:0007669"/>
    <property type="project" value="InterPro"/>
</dbReference>
<dbReference type="InterPro" id="IPR005311">
    <property type="entry name" value="PBP_dimer"/>
</dbReference>
<dbReference type="PANTHER" id="PTHR30627:SF2">
    <property type="entry name" value="PEPTIDOGLYCAN D,D-TRANSPEPTIDASE MRDA"/>
    <property type="match status" value="1"/>
</dbReference>
<evidence type="ECO:0000256" key="11">
    <source>
        <dbReference type="ARBA" id="ARBA00022989"/>
    </source>
</evidence>
<dbReference type="GO" id="GO:0006508">
    <property type="term" value="P:proteolysis"/>
    <property type="evidence" value="ECO:0007669"/>
    <property type="project" value="UniProtKB-KW"/>
</dbReference>
<keyword evidence="10" id="KW-0573">Peptidoglycan synthesis</keyword>
<evidence type="ECO:0000256" key="1">
    <source>
        <dbReference type="ARBA" id="ARBA00004167"/>
    </source>
</evidence>
<reference evidence="16" key="1">
    <citation type="submission" date="2024-01" db="EMBL/GenBank/DDBJ databases">
        <title>Sequencing the genomes of a sandfly, Sergentomyia squamirostris, and its two endosymbionts.</title>
        <authorList>
            <person name="Itokawa K."/>
            <person name="Sanjoba C."/>
        </authorList>
    </citation>
    <scope>NUCLEOTIDE SEQUENCE</scope>
    <source>
        <strain evidence="16">RiSSQ</strain>
    </source>
</reference>
<evidence type="ECO:0000256" key="9">
    <source>
        <dbReference type="ARBA" id="ARBA00022960"/>
    </source>
</evidence>
<accession>A0AAT9G7W2</accession>
<dbReference type="EMBL" id="AP029170">
    <property type="protein sequence ID" value="BFD45870.1"/>
    <property type="molecule type" value="Genomic_DNA"/>
</dbReference>
<evidence type="ECO:0000256" key="3">
    <source>
        <dbReference type="ARBA" id="ARBA00022475"/>
    </source>
</evidence>
<keyword evidence="5" id="KW-0121">Carboxypeptidase</keyword>
<dbReference type="SUPFAM" id="SSF56601">
    <property type="entry name" value="beta-lactamase/transpeptidase-like"/>
    <property type="match status" value="1"/>
</dbReference>
<dbReference type="GO" id="GO:0009002">
    <property type="term" value="F:serine-type D-Ala-D-Ala carboxypeptidase activity"/>
    <property type="evidence" value="ECO:0007669"/>
    <property type="project" value="InterPro"/>
</dbReference>
<sequence length="562" mass="63206">MELLENDKYRTLSDKNRISFILIPPFRGQIYDINGNIMATNQTCFRLLLDIHNGNDYKNELALVANILELSEEEQNYIKQKIKKANKHIPLVILDNLSWQQMSLIEEQKLNLSSIFVDASYSRFYHFSEATCHVIGYTGQINEQEKQDLQINNLGDFNIGKFGVEKYYEDKLRGKFGYKQIEVNALGKQVREITNIQSQQGEDLHLNIDVELQQRVQPYLNKQGCSAIVIDTNNGNVLVLAMSPVFEANNFIKLSQDYWQSLVNDPYKPLINKTIQSTYPPGSIFKIITILAGLENGIKPTKTVNCTGASVLGNNSARCWNRHGHGIVDMYNAIKYSCNSYMYEIARLIGHKRILDMARNFGFGTKTGIDLTGEASGFVPSEEWKMKKFNSKWTIGDTLNLSIGQGFLSATPIQLARFVTAIASNGKLYNPKIAKDIPVKDGSVFDQINISQQYLDILKEGMYRAVNTQGGTAYYSRILTEGHQLAGKTGTAQVQSKANINDDLNRESIAWERRNHAIFAGFAPYLQPRYSVLVFVDHGGGGGRAAAPIASKIMAMVLDKYN</sequence>
<evidence type="ECO:0000256" key="7">
    <source>
        <dbReference type="ARBA" id="ARBA00022692"/>
    </source>
</evidence>
<keyword evidence="6" id="KW-0645">Protease</keyword>
<evidence type="ECO:0000256" key="13">
    <source>
        <dbReference type="ARBA" id="ARBA00023316"/>
    </source>
</evidence>
<proteinExistence type="predicted"/>
<keyword evidence="13" id="KW-0961">Cell wall biogenesis/degradation</keyword>
<protein>
    <submittedName>
        <fullName evidence="16">Penicillin-binding protein 2</fullName>
    </submittedName>
</protein>
<evidence type="ECO:0000259" key="15">
    <source>
        <dbReference type="Pfam" id="PF03717"/>
    </source>
</evidence>
<evidence type="ECO:0000256" key="12">
    <source>
        <dbReference type="ARBA" id="ARBA00023136"/>
    </source>
</evidence>
<dbReference type="InterPro" id="IPR012338">
    <property type="entry name" value="Beta-lactam/transpept-like"/>
</dbReference>
<dbReference type="Pfam" id="PF03717">
    <property type="entry name" value="PBP_dimer"/>
    <property type="match status" value="1"/>
</dbReference>
<dbReference type="Gene3D" id="3.90.1310.10">
    <property type="entry name" value="Penicillin-binding protein 2a (Domain 2)"/>
    <property type="match status" value="1"/>
</dbReference>
<organism evidence="16">
    <name type="scientific">Candidatus Tisiphia endosymbiont of Sergentomyia squamirostris</name>
    <dbReference type="NCBI Taxonomy" id="3113639"/>
    <lineage>
        <taxon>Bacteria</taxon>
        <taxon>Pseudomonadati</taxon>
        <taxon>Pseudomonadota</taxon>
        <taxon>Alphaproteobacteria</taxon>
        <taxon>Rickettsiales</taxon>
        <taxon>Rickettsiaceae</taxon>
        <taxon>Rickettsieae</taxon>
        <taxon>Candidatus Tisiphia</taxon>
    </lineage>
</organism>
<keyword evidence="8" id="KW-0378">Hydrolase</keyword>
<dbReference type="GO" id="GO:0008360">
    <property type="term" value="P:regulation of cell shape"/>
    <property type="evidence" value="ECO:0007669"/>
    <property type="project" value="UniProtKB-KW"/>
</dbReference>
<dbReference type="InterPro" id="IPR001460">
    <property type="entry name" value="PCN-bd_Tpept"/>
</dbReference>
<evidence type="ECO:0000256" key="5">
    <source>
        <dbReference type="ARBA" id="ARBA00022645"/>
    </source>
</evidence>
<evidence type="ECO:0000256" key="10">
    <source>
        <dbReference type="ARBA" id="ARBA00022984"/>
    </source>
</evidence>
<keyword evidence="7" id="KW-0812">Transmembrane</keyword>
<name>A0AAT9G7W2_9RICK</name>
<keyword evidence="3" id="KW-1003">Cell membrane</keyword>
<dbReference type="NCBIfam" id="TIGR03423">
    <property type="entry name" value="pbp2_mrdA"/>
    <property type="match status" value="1"/>
</dbReference>
<evidence type="ECO:0000259" key="14">
    <source>
        <dbReference type="Pfam" id="PF00905"/>
    </source>
</evidence>
<feature type="domain" description="Penicillin-binding protein dimerisation" evidence="15">
    <location>
        <begin position="23"/>
        <end position="193"/>
    </location>
</feature>
<dbReference type="SUPFAM" id="SSF56519">
    <property type="entry name" value="Penicillin binding protein dimerisation domain"/>
    <property type="match status" value="1"/>
</dbReference>
<evidence type="ECO:0000256" key="4">
    <source>
        <dbReference type="ARBA" id="ARBA00022519"/>
    </source>
</evidence>
<dbReference type="GO" id="GO:0005886">
    <property type="term" value="C:plasma membrane"/>
    <property type="evidence" value="ECO:0007669"/>
    <property type="project" value="UniProtKB-SubCell"/>
</dbReference>
<gene>
    <name evidence="16" type="primary">mrdA</name>
    <name evidence="16" type="ORF">DMENIID0002_05160</name>
</gene>
<dbReference type="GO" id="GO:0071555">
    <property type="term" value="P:cell wall organization"/>
    <property type="evidence" value="ECO:0007669"/>
    <property type="project" value="UniProtKB-KW"/>
</dbReference>
<evidence type="ECO:0000313" key="16">
    <source>
        <dbReference type="EMBL" id="BFD45870.1"/>
    </source>
</evidence>
<keyword evidence="9" id="KW-0133">Cell shape</keyword>
<dbReference type="InterPro" id="IPR017790">
    <property type="entry name" value="Penicillin-binding_protein_2"/>
</dbReference>
<dbReference type="InterPro" id="IPR050515">
    <property type="entry name" value="Beta-lactam/transpept"/>
</dbReference>
<comment type="subcellular location">
    <subcellularLocation>
        <location evidence="2">Cell membrane</location>
    </subcellularLocation>
    <subcellularLocation>
        <location evidence="1">Membrane</location>
        <topology evidence="1">Single-pass membrane protein</topology>
    </subcellularLocation>
</comment>
<dbReference type="Pfam" id="PF00905">
    <property type="entry name" value="Transpeptidase"/>
    <property type="match status" value="1"/>
</dbReference>
<dbReference type="InterPro" id="IPR036138">
    <property type="entry name" value="PBP_dimer_sf"/>
</dbReference>
<keyword evidence="11" id="KW-1133">Transmembrane helix</keyword>
<dbReference type="Gene3D" id="3.40.710.10">
    <property type="entry name" value="DD-peptidase/beta-lactamase superfamily"/>
    <property type="match status" value="1"/>
</dbReference>
<dbReference type="GO" id="GO:0071972">
    <property type="term" value="F:peptidoglycan L,D-transpeptidase activity"/>
    <property type="evidence" value="ECO:0007669"/>
    <property type="project" value="TreeGrafter"/>
</dbReference>
<evidence type="ECO:0000256" key="2">
    <source>
        <dbReference type="ARBA" id="ARBA00004236"/>
    </source>
</evidence>
<dbReference type="Gene3D" id="3.30.1390.30">
    <property type="entry name" value="Penicillin-binding protein 2a, domain 3"/>
    <property type="match status" value="1"/>
</dbReference>
<keyword evidence="4" id="KW-0997">Cell inner membrane</keyword>